<gene>
    <name evidence="1" type="ORF">CTZ28_35300</name>
</gene>
<dbReference type="EMBL" id="PENI01000032">
    <property type="protein sequence ID" value="RMB81273.1"/>
    <property type="molecule type" value="Genomic_DNA"/>
</dbReference>
<dbReference type="RefSeq" id="WP_121893856.1">
    <property type="nucleotide sequence ID" value="NZ_PENI01000032.1"/>
</dbReference>
<evidence type="ECO:0000313" key="1">
    <source>
        <dbReference type="EMBL" id="RMB81273.1"/>
    </source>
</evidence>
<organism evidence="1 2">
    <name type="scientific">Streptomyces shenzhenensis</name>
    <dbReference type="NCBI Taxonomy" id="943815"/>
    <lineage>
        <taxon>Bacteria</taxon>
        <taxon>Bacillati</taxon>
        <taxon>Actinomycetota</taxon>
        <taxon>Actinomycetes</taxon>
        <taxon>Kitasatosporales</taxon>
        <taxon>Streptomycetaceae</taxon>
        <taxon>Streptomyces</taxon>
    </lineage>
</organism>
<keyword evidence="2" id="KW-1185">Reference proteome</keyword>
<protein>
    <recommendedName>
        <fullName evidence="3">C1q domain-containing protein</fullName>
    </recommendedName>
</protein>
<accession>A0A3M0I3D7</accession>
<dbReference type="InterPro" id="IPR008983">
    <property type="entry name" value="Tumour_necrosis_fac-like_dom"/>
</dbReference>
<dbReference type="Proteomes" id="UP000270471">
    <property type="component" value="Unassembled WGS sequence"/>
</dbReference>
<sequence length="170" mass="17339">MAVTYVQPGQSLTAGVLNNAFMVGQVVFTATRDTAQAITSTSAANTTTANAIQWDAVSLDDLGGWASATPTRYTAQRAGWYELNGTVSFGNATGNRVAGWYVNGSLIPGGHSQRLSAAGTTHSQAAATLAVLLNAGDYVELAAGQDSGSSISTATGGPRPSISLKFVRPA</sequence>
<evidence type="ECO:0008006" key="3">
    <source>
        <dbReference type="Google" id="ProtNLM"/>
    </source>
</evidence>
<evidence type="ECO:0000313" key="2">
    <source>
        <dbReference type="Proteomes" id="UP000270471"/>
    </source>
</evidence>
<dbReference type="Gene3D" id="2.60.120.40">
    <property type="match status" value="1"/>
</dbReference>
<dbReference type="OrthoDB" id="3469224at2"/>
<reference evidence="1 2" key="1">
    <citation type="submission" date="2017-11" db="EMBL/GenBank/DDBJ databases">
        <title>Draft genome of actinobacteria isolated from guarana (Paullinia cupana (Mart.) Ducke.</title>
        <authorList>
            <person name="Siqueira K.A."/>
            <person name="Liotti R.G."/>
            <person name="Mendes T.A.O."/>
            <person name="Soares M.A."/>
        </authorList>
    </citation>
    <scope>NUCLEOTIDE SEQUENCE [LARGE SCALE GENOMIC DNA]</scope>
    <source>
        <strain evidence="1 2">193</strain>
    </source>
</reference>
<proteinExistence type="predicted"/>
<dbReference type="SUPFAM" id="SSF49842">
    <property type="entry name" value="TNF-like"/>
    <property type="match status" value="1"/>
</dbReference>
<name>A0A3M0I3D7_9ACTN</name>
<dbReference type="AlphaFoldDB" id="A0A3M0I3D7"/>
<comment type="caution">
    <text evidence="1">The sequence shown here is derived from an EMBL/GenBank/DDBJ whole genome shotgun (WGS) entry which is preliminary data.</text>
</comment>